<dbReference type="InterPro" id="IPR003783">
    <property type="entry name" value="Regulatory_RecX"/>
</dbReference>
<comment type="similarity">
    <text evidence="2">Belongs to the RecX family.</text>
</comment>
<dbReference type="RefSeq" id="WP_121171707.1">
    <property type="nucleotide sequence ID" value="NZ_RBIE01000004.1"/>
</dbReference>
<dbReference type="PANTHER" id="PTHR33602:SF1">
    <property type="entry name" value="REGULATORY PROTEIN RECX FAMILY PROTEIN"/>
    <property type="match status" value="1"/>
</dbReference>
<dbReference type="InterPro" id="IPR053924">
    <property type="entry name" value="RecX_HTH_2nd"/>
</dbReference>
<reference evidence="6 7" key="1">
    <citation type="submission" date="2018-10" db="EMBL/GenBank/DDBJ databases">
        <title>Genomic Encyclopedia of Type Strains, Phase IV (KMG-IV): sequencing the most valuable type-strain genomes for metagenomic binning, comparative biology and taxonomic classification.</title>
        <authorList>
            <person name="Goeker M."/>
        </authorList>
    </citation>
    <scope>NUCLEOTIDE SEQUENCE [LARGE SCALE GENOMIC DNA]</scope>
    <source>
        <strain evidence="6 7">DSM 15521</strain>
    </source>
</reference>
<evidence type="ECO:0000256" key="3">
    <source>
        <dbReference type="ARBA" id="ARBA00018111"/>
    </source>
</evidence>
<name>A0A420W5S5_9BACT</name>
<gene>
    <name evidence="6" type="ORF">C7457_1537</name>
</gene>
<evidence type="ECO:0000313" key="6">
    <source>
        <dbReference type="EMBL" id="RKQ60457.1"/>
    </source>
</evidence>
<comment type="subcellular location">
    <subcellularLocation>
        <location evidence="1">Cytoplasm</location>
    </subcellularLocation>
</comment>
<dbReference type="Pfam" id="PF02631">
    <property type="entry name" value="RecX_HTH2"/>
    <property type="match status" value="1"/>
</dbReference>
<dbReference type="GO" id="GO:0006282">
    <property type="term" value="P:regulation of DNA repair"/>
    <property type="evidence" value="ECO:0007669"/>
    <property type="project" value="InterPro"/>
</dbReference>
<dbReference type="Proteomes" id="UP000280881">
    <property type="component" value="Unassembled WGS sequence"/>
</dbReference>
<evidence type="ECO:0000256" key="2">
    <source>
        <dbReference type="ARBA" id="ARBA00009695"/>
    </source>
</evidence>
<dbReference type="InterPro" id="IPR036388">
    <property type="entry name" value="WH-like_DNA-bd_sf"/>
</dbReference>
<evidence type="ECO:0000259" key="5">
    <source>
        <dbReference type="Pfam" id="PF02631"/>
    </source>
</evidence>
<comment type="caution">
    <text evidence="6">The sequence shown here is derived from an EMBL/GenBank/DDBJ whole genome shotgun (WGS) entry which is preliminary data.</text>
</comment>
<feature type="domain" description="RecX second three-helical" evidence="5">
    <location>
        <begin position="62"/>
        <end position="93"/>
    </location>
</feature>
<keyword evidence="7" id="KW-1185">Reference proteome</keyword>
<accession>A0A420W5S5</accession>
<dbReference type="AlphaFoldDB" id="A0A420W5S5"/>
<evidence type="ECO:0000256" key="1">
    <source>
        <dbReference type="ARBA" id="ARBA00004496"/>
    </source>
</evidence>
<dbReference type="EMBL" id="RBIE01000004">
    <property type="protein sequence ID" value="RKQ60457.1"/>
    <property type="molecule type" value="Genomic_DNA"/>
</dbReference>
<protein>
    <recommendedName>
        <fullName evidence="3">Regulatory protein RecX</fullName>
    </recommendedName>
</protein>
<organism evidence="6 7">
    <name type="scientific">Thermovibrio guaymasensis</name>
    <dbReference type="NCBI Taxonomy" id="240167"/>
    <lineage>
        <taxon>Bacteria</taxon>
        <taxon>Pseudomonadati</taxon>
        <taxon>Aquificota</taxon>
        <taxon>Aquificia</taxon>
        <taxon>Desulfurobacteriales</taxon>
        <taxon>Desulfurobacteriaceae</taxon>
        <taxon>Thermovibrio</taxon>
    </lineage>
</organism>
<evidence type="ECO:0000313" key="7">
    <source>
        <dbReference type="Proteomes" id="UP000280881"/>
    </source>
</evidence>
<proteinExistence type="inferred from homology"/>
<evidence type="ECO:0000256" key="4">
    <source>
        <dbReference type="ARBA" id="ARBA00022490"/>
    </source>
</evidence>
<sequence length="146" mass="17273">MSFKDLTSYAFKLLLRKDYSERALAEKLKEKFPEVPDKEISKVVGEISSQGFINEYRSVWNYFESKVKKGWGRRKIVYSLRQKGFKSEVIREVELSFPYDYSFIIKEVKKKYPGDKFKAKRFLLQRGFSFLEVEKILSLAQGNQLS</sequence>
<dbReference type="GO" id="GO:0005737">
    <property type="term" value="C:cytoplasm"/>
    <property type="evidence" value="ECO:0007669"/>
    <property type="project" value="UniProtKB-SubCell"/>
</dbReference>
<dbReference type="Gene3D" id="1.10.10.10">
    <property type="entry name" value="Winged helix-like DNA-binding domain superfamily/Winged helix DNA-binding domain"/>
    <property type="match status" value="1"/>
</dbReference>
<dbReference type="PANTHER" id="PTHR33602">
    <property type="entry name" value="REGULATORY PROTEIN RECX FAMILY PROTEIN"/>
    <property type="match status" value="1"/>
</dbReference>
<keyword evidence="4" id="KW-0963">Cytoplasm</keyword>
<dbReference type="OrthoDB" id="14251at2"/>